<feature type="domain" description="Leucine-rich repeat-containing N-terminal plant-type" evidence="15">
    <location>
        <begin position="34"/>
        <end position="70"/>
    </location>
</feature>
<dbReference type="FunFam" id="3.80.10.10:FF:001347">
    <property type="entry name" value="LRR receptor-like serine/threonine-protein kinase GSO2"/>
    <property type="match status" value="1"/>
</dbReference>
<dbReference type="PANTHER" id="PTHR48063">
    <property type="entry name" value="LRR RECEPTOR-LIKE KINASE"/>
    <property type="match status" value="1"/>
</dbReference>
<dbReference type="InterPro" id="IPR013210">
    <property type="entry name" value="LRR_N_plant-typ"/>
</dbReference>
<dbReference type="GO" id="GO:0005886">
    <property type="term" value="C:plasma membrane"/>
    <property type="evidence" value="ECO:0007669"/>
    <property type="project" value="UniProtKB-SubCell"/>
</dbReference>
<evidence type="ECO:0000256" key="4">
    <source>
        <dbReference type="ARBA" id="ARBA00022614"/>
    </source>
</evidence>
<dbReference type="AlphaFoldDB" id="A0A2T8IAA4"/>
<evidence type="ECO:0000256" key="6">
    <source>
        <dbReference type="ARBA" id="ARBA00022692"/>
    </source>
</evidence>
<dbReference type="InterPro" id="IPR001611">
    <property type="entry name" value="Leu-rich_rpt"/>
</dbReference>
<dbReference type="FunFam" id="3.80.10.10:FF:000095">
    <property type="entry name" value="LRR receptor-like serine/threonine-protein kinase GSO1"/>
    <property type="match status" value="1"/>
</dbReference>
<evidence type="ECO:0000256" key="12">
    <source>
        <dbReference type="ARBA" id="ARBA00023180"/>
    </source>
</evidence>
<keyword evidence="12" id="KW-0325">Glycoprotein</keyword>
<dbReference type="SUPFAM" id="SSF52058">
    <property type="entry name" value="L domain-like"/>
    <property type="match status" value="3"/>
</dbReference>
<evidence type="ECO:0000256" key="13">
    <source>
        <dbReference type="SAM" id="Phobius"/>
    </source>
</evidence>
<dbReference type="EMBL" id="CM008053">
    <property type="protein sequence ID" value="PVH34590.1"/>
    <property type="molecule type" value="Genomic_DNA"/>
</dbReference>
<keyword evidence="9 13" id="KW-1133">Transmembrane helix</keyword>
<dbReference type="InterPro" id="IPR003591">
    <property type="entry name" value="Leu-rich_rpt_typical-subtyp"/>
</dbReference>
<evidence type="ECO:0000256" key="9">
    <source>
        <dbReference type="ARBA" id="ARBA00022989"/>
    </source>
</evidence>
<dbReference type="InterPro" id="IPR046956">
    <property type="entry name" value="RLP23-like"/>
</dbReference>
<evidence type="ECO:0000256" key="2">
    <source>
        <dbReference type="ARBA" id="ARBA00009592"/>
    </source>
</evidence>
<keyword evidence="7 14" id="KW-0732">Signal</keyword>
<evidence type="ECO:0000256" key="11">
    <source>
        <dbReference type="ARBA" id="ARBA00023170"/>
    </source>
</evidence>
<keyword evidence="8" id="KW-0677">Repeat</keyword>
<dbReference type="PANTHER" id="PTHR48063:SF9">
    <property type="entry name" value="LRR PROTEIN WM1.10"/>
    <property type="match status" value="1"/>
</dbReference>
<dbReference type="PROSITE" id="PS51450">
    <property type="entry name" value="LRR"/>
    <property type="match status" value="4"/>
</dbReference>
<dbReference type="Gramene" id="PVH34590">
    <property type="protein sequence ID" value="PVH34590"/>
    <property type="gene ID" value="PAHAL_8G254700"/>
</dbReference>
<dbReference type="InterPro" id="IPR032675">
    <property type="entry name" value="LRR_dom_sf"/>
</dbReference>
<feature type="chain" id="PRO_5015649101" description="Leucine-rich repeat-containing N-terminal plant-type domain-containing protein" evidence="14">
    <location>
        <begin position="27"/>
        <end position="1004"/>
    </location>
</feature>
<dbReference type="Pfam" id="PF08263">
    <property type="entry name" value="LRRNT_2"/>
    <property type="match status" value="1"/>
</dbReference>
<dbReference type="FunFam" id="3.80.10.10:FF:000129">
    <property type="entry name" value="Leucine-rich repeat receptor-like kinase"/>
    <property type="match status" value="1"/>
</dbReference>
<keyword evidence="6 13" id="KW-0812">Transmembrane</keyword>
<keyword evidence="4" id="KW-0433">Leucine-rich repeat</keyword>
<dbReference type="PRINTS" id="PR00019">
    <property type="entry name" value="LEURICHRPT"/>
</dbReference>
<evidence type="ECO:0000313" key="16">
    <source>
        <dbReference type="EMBL" id="PVH34590.1"/>
    </source>
</evidence>
<evidence type="ECO:0000256" key="5">
    <source>
        <dbReference type="ARBA" id="ARBA00022626"/>
    </source>
</evidence>
<dbReference type="Pfam" id="PF00560">
    <property type="entry name" value="LRR_1"/>
    <property type="match status" value="5"/>
</dbReference>
<gene>
    <name evidence="16" type="ORF">PAHAL_8G254700</name>
</gene>
<dbReference type="Proteomes" id="UP000243499">
    <property type="component" value="Chromosome 8"/>
</dbReference>
<dbReference type="FunFam" id="3.80.10.10:FF:000649">
    <property type="entry name" value="Leucine Rich Repeat family protein"/>
    <property type="match status" value="1"/>
</dbReference>
<keyword evidence="3" id="KW-1003">Cell membrane</keyword>
<dbReference type="Gene3D" id="3.80.10.10">
    <property type="entry name" value="Ribonuclease Inhibitor"/>
    <property type="match status" value="5"/>
</dbReference>
<dbReference type="SMART" id="SM00369">
    <property type="entry name" value="LRR_TYP"/>
    <property type="match status" value="8"/>
</dbReference>
<evidence type="ECO:0000259" key="15">
    <source>
        <dbReference type="Pfam" id="PF08263"/>
    </source>
</evidence>
<feature type="transmembrane region" description="Helical" evidence="13">
    <location>
        <begin position="947"/>
        <end position="968"/>
    </location>
</feature>
<protein>
    <recommendedName>
        <fullName evidence="15">Leucine-rich repeat-containing N-terminal plant-type domain-containing protein</fullName>
    </recommendedName>
</protein>
<dbReference type="FunFam" id="3.80.10.10:FF:000041">
    <property type="entry name" value="LRR receptor-like serine/threonine-protein kinase ERECTA"/>
    <property type="match status" value="1"/>
</dbReference>
<proteinExistence type="inferred from homology"/>
<keyword evidence="5" id="KW-1070">Brassinosteroid signaling pathway</keyword>
<keyword evidence="11" id="KW-0675">Receptor</keyword>
<comment type="subcellular location">
    <subcellularLocation>
        <location evidence="1">Cell membrane</location>
        <topology evidence="1">Single-pass type I membrane protein</topology>
    </subcellularLocation>
</comment>
<organism evidence="16">
    <name type="scientific">Panicum hallii</name>
    <dbReference type="NCBI Taxonomy" id="206008"/>
    <lineage>
        <taxon>Eukaryota</taxon>
        <taxon>Viridiplantae</taxon>
        <taxon>Streptophyta</taxon>
        <taxon>Embryophyta</taxon>
        <taxon>Tracheophyta</taxon>
        <taxon>Spermatophyta</taxon>
        <taxon>Magnoliopsida</taxon>
        <taxon>Liliopsida</taxon>
        <taxon>Poales</taxon>
        <taxon>Poaceae</taxon>
        <taxon>PACMAD clade</taxon>
        <taxon>Panicoideae</taxon>
        <taxon>Panicodae</taxon>
        <taxon>Paniceae</taxon>
        <taxon>Panicinae</taxon>
        <taxon>Panicum</taxon>
        <taxon>Panicum sect. Panicum</taxon>
    </lineage>
</organism>
<comment type="similarity">
    <text evidence="2">Belongs to the RLP family.</text>
</comment>
<reference evidence="16" key="1">
    <citation type="submission" date="2018-04" db="EMBL/GenBank/DDBJ databases">
        <title>WGS assembly of Panicum hallii.</title>
        <authorList>
            <person name="Lovell J."/>
            <person name="Jenkins J."/>
            <person name="Lowry D."/>
            <person name="Mamidi S."/>
            <person name="Sreedasyam A."/>
            <person name="Weng X."/>
            <person name="Barry K."/>
            <person name="Bonette J."/>
            <person name="Campitelli B."/>
            <person name="Daum C."/>
            <person name="Gordon S."/>
            <person name="Gould B."/>
            <person name="Lipzen A."/>
            <person name="Macqueen A."/>
            <person name="Palacio-Mejia J."/>
            <person name="Plott C."/>
            <person name="Shakirov E."/>
            <person name="Shu S."/>
            <person name="Yoshinaga Y."/>
            <person name="Zane M."/>
            <person name="Rokhsar D."/>
            <person name="Grimwood J."/>
            <person name="Schmutz J."/>
            <person name="Juenger T."/>
        </authorList>
    </citation>
    <scope>NUCLEOTIDE SEQUENCE [LARGE SCALE GENOMIC DNA]</scope>
    <source>
        <strain evidence="16">FIL2</strain>
    </source>
</reference>
<dbReference type="FunFam" id="3.80.10.10:FF:000111">
    <property type="entry name" value="LRR receptor-like serine/threonine-protein kinase ERECTA"/>
    <property type="match status" value="1"/>
</dbReference>
<dbReference type="Pfam" id="PF13855">
    <property type="entry name" value="LRR_8"/>
    <property type="match status" value="4"/>
</dbReference>
<evidence type="ECO:0000256" key="1">
    <source>
        <dbReference type="ARBA" id="ARBA00004251"/>
    </source>
</evidence>
<keyword evidence="10 13" id="KW-0472">Membrane</keyword>
<dbReference type="GO" id="GO:0009742">
    <property type="term" value="P:brassinosteroid mediated signaling pathway"/>
    <property type="evidence" value="ECO:0007669"/>
    <property type="project" value="UniProtKB-KW"/>
</dbReference>
<evidence type="ECO:0000256" key="8">
    <source>
        <dbReference type="ARBA" id="ARBA00022737"/>
    </source>
</evidence>
<dbReference type="SMART" id="SM00365">
    <property type="entry name" value="LRR_SD22"/>
    <property type="match status" value="4"/>
</dbReference>
<evidence type="ECO:0000256" key="3">
    <source>
        <dbReference type="ARBA" id="ARBA00022475"/>
    </source>
</evidence>
<evidence type="ECO:0000256" key="14">
    <source>
        <dbReference type="SAM" id="SignalP"/>
    </source>
</evidence>
<accession>A0A2T8IAA4</accession>
<name>A0A2T8IAA4_9POAL</name>
<evidence type="ECO:0000256" key="7">
    <source>
        <dbReference type="ARBA" id="ARBA00022729"/>
    </source>
</evidence>
<evidence type="ECO:0000256" key="10">
    <source>
        <dbReference type="ARBA" id="ARBA00023136"/>
    </source>
</evidence>
<feature type="signal peptide" evidence="14">
    <location>
        <begin position="1"/>
        <end position="26"/>
    </location>
</feature>
<sequence length="1004" mass="111642">MHATTSPALVLLFSICTTFFLTGSDGRRSCLPVERDALLDFKKGITSDPVNLLSSWHGEDCCQWRGVRCSNETGHVLKLSIRNQNADTPNGCEDDNALSGKISPSLLSLTQLVHMDLSMNCFTGHVPSFLGSMKRLQYLNLSGLVFNGEVPPQLGNLSRLQYLDISSKYTELDIYSTDITWLKNLPMLQYLSMCGVNLSRISDWPHVLNNIPSLKVIDLSCCALDSANQSIPYLNLTKVEILRLQGNSFHHEIASCWFWKVTSLRYLDLRFNKFFGQFHNALENMRFLRILDLSSNLDNNIEMKGNFKNLCSLEILYLTQNFMNGEIAVLMEWLSHCAQDILKELHLDYNNFIGALPNLIGRFTSLTLLDLSHNNLTGSIPPELGNCSSLVTLDLSNNNLTGSIPPELANCSSLVTLDISTNQLRGTVPTELGAYANLTSLVLSSNNFTSVITEEHFAGLTSLKKVDLSSNKLKVVVDKSWLAPFSLNVALFGSCQMGHVFPAWLQQQLEITKLDLSRSGLEDNIPDWFWSTFSQAIYIDISNNKLGGSLPAHFSDMAVEQLYLSSNRLIGPVPPLPRNIYILDISNNSFSGTLPSDLEAQKLQTLLMYSNQIGGTIPGSLCKLGGLVDLDLSNNLFEGEIPRCVETESSPSLEFLLVSNNSLSGPFPTFLYNCPGLQFLDLARNNFSGSLPPWIGNLSRLQFLQLSGNTFSGNIPDEIRNLSQLQYLDLSSNNLSSVIPQHLSNLTAMTLKRKSYISSFKGQWRPYIIGDKNSLLMVHVSGQFGEIISIITKGQQLRYGGELAYFVSIDLSGNSLTGEIPSCITYLDGLRNLNLSSNLLRGNIPSNIGAMRTLESLDLSKNKISGEIPPSISNLTSLSYMNLSYNNLSGRIPSGRQLDTISADNPSLMYIGNSELCGPPLQNSCSGEDDVIHGDQRSRQEHDPMSFYLGLVLGLVVGLWVVFCALLFKKTWRISYFQFIDKLYDRIYVFVFVKWAVLTRKQDK</sequence>